<evidence type="ECO:0000256" key="1">
    <source>
        <dbReference type="ARBA" id="ARBA00022490"/>
    </source>
</evidence>
<evidence type="ECO:0000256" key="3">
    <source>
        <dbReference type="ARBA" id="ARBA00023079"/>
    </source>
</evidence>
<dbReference type="GO" id="GO:0004061">
    <property type="term" value="F:arylformamidase activity"/>
    <property type="evidence" value="ECO:0007669"/>
    <property type="project" value="UniProtKB-UniRule"/>
</dbReference>
<dbReference type="GO" id="GO:0034354">
    <property type="term" value="P:'de novo' NAD+ biosynthetic process from L-tryptophan"/>
    <property type="evidence" value="ECO:0007669"/>
    <property type="project" value="UniProtKB-UniRule"/>
</dbReference>
<accession>A0A8V5GZX4</accession>
<reference evidence="7" key="1">
    <citation type="submission" date="2020-03" db="EMBL/GenBank/DDBJ databases">
        <title>Melopsittacus undulatus (budgerigar) genome, bMelUnd1, maternal haplotype with Z.</title>
        <authorList>
            <person name="Gedman G."/>
            <person name="Mountcastle J."/>
            <person name="Haase B."/>
            <person name="Formenti G."/>
            <person name="Wright T."/>
            <person name="Apodaca J."/>
            <person name="Pelan S."/>
            <person name="Chow W."/>
            <person name="Rhie A."/>
            <person name="Howe K."/>
            <person name="Fedrigo O."/>
            <person name="Jarvis E.D."/>
        </authorList>
    </citation>
    <scope>NUCLEOTIDE SEQUENCE [LARGE SCALE GENOMIC DNA]</scope>
</reference>
<feature type="active site" evidence="5">
    <location>
        <position position="450"/>
    </location>
</feature>
<evidence type="ECO:0000256" key="5">
    <source>
        <dbReference type="HAMAP-Rule" id="MF_03014"/>
    </source>
</evidence>
<evidence type="ECO:0000313" key="7">
    <source>
        <dbReference type="Ensembl" id="ENSMUNP00000014139.2"/>
    </source>
</evidence>
<name>A0A8C6JM60_MELUD</name>
<keyword evidence="3 5" id="KW-0823">Tryptophan catabolism</keyword>
<comment type="catalytic activity">
    <reaction evidence="5">
        <text>N-formyl-L-kynurenine + H2O = L-kynurenine + formate + H(+)</text>
        <dbReference type="Rhea" id="RHEA:13009"/>
        <dbReference type="ChEBI" id="CHEBI:15377"/>
        <dbReference type="ChEBI" id="CHEBI:15378"/>
        <dbReference type="ChEBI" id="CHEBI:15740"/>
        <dbReference type="ChEBI" id="CHEBI:57959"/>
        <dbReference type="ChEBI" id="CHEBI:58629"/>
        <dbReference type="EC" id="3.5.1.9"/>
    </reaction>
</comment>
<dbReference type="GO" id="GO:0005634">
    <property type="term" value="C:nucleus"/>
    <property type="evidence" value="ECO:0007669"/>
    <property type="project" value="UniProtKB-SubCell"/>
</dbReference>
<feature type="compositionally biased region" description="Basic and acidic residues" evidence="6">
    <location>
        <begin position="150"/>
        <end position="162"/>
    </location>
</feature>
<organism evidence="7 8">
    <name type="scientific">Melopsittacus undulatus</name>
    <name type="common">Budgerigar</name>
    <name type="synonym">Psittacus undulatus</name>
    <dbReference type="NCBI Taxonomy" id="13146"/>
    <lineage>
        <taxon>Eukaryota</taxon>
        <taxon>Metazoa</taxon>
        <taxon>Chordata</taxon>
        <taxon>Craniata</taxon>
        <taxon>Vertebrata</taxon>
        <taxon>Euteleostomi</taxon>
        <taxon>Archelosauria</taxon>
        <taxon>Archosauria</taxon>
        <taxon>Dinosauria</taxon>
        <taxon>Saurischia</taxon>
        <taxon>Theropoda</taxon>
        <taxon>Coelurosauria</taxon>
        <taxon>Aves</taxon>
        <taxon>Neognathae</taxon>
        <taxon>Neoaves</taxon>
        <taxon>Telluraves</taxon>
        <taxon>Australaves</taxon>
        <taxon>Psittaciformes</taxon>
        <taxon>Psittaculidae</taxon>
        <taxon>Melopsittacus</taxon>
    </lineage>
</organism>
<accession>A0A8C6JM60</accession>
<keyword evidence="8" id="KW-1185">Reference proteome</keyword>
<dbReference type="Pfam" id="PF07859">
    <property type="entry name" value="Abhydrolase_3"/>
    <property type="match status" value="1"/>
</dbReference>
<dbReference type="Gene3D" id="3.40.50.1820">
    <property type="entry name" value="alpha/beta hydrolase"/>
    <property type="match status" value="1"/>
</dbReference>
<evidence type="ECO:0000313" key="8">
    <source>
        <dbReference type="Proteomes" id="UP000694405"/>
    </source>
</evidence>
<dbReference type="SUPFAM" id="SSF53474">
    <property type="entry name" value="alpha/beta-Hydrolases"/>
    <property type="match status" value="1"/>
</dbReference>
<evidence type="ECO:0000256" key="6">
    <source>
        <dbReference type="SAM" id="MobiDB-lite"/>
    </source>
</evidence>
<evidence type="ECO:0000256" key="2">
    <source>
        <dbReference type="ARBA" id="ARBA00022801"/>
    </source>
</evidence>
<sequence length="475" mass="51067">MDTGHREAAHGSAAAHQLTELPRTSPRPRPAGQSQRPHAPGPPRRPIRSVSRRPPGQWRHRRENSFSPPLSARAFPACTTRRPAATSSRCQRSRCPRPRPPGCQWERSCPSPGLRPSHVTSPTSRAANRSRTAPAPVGPGRGVGVATTIRDQDRDRDRDLSRPQHGRVAGHGSGGGSGGVGSGRLPPGGGSGSGRLARCPPRRSRRAPQELEQQYSPSRWSPRLGPDEVIQAHLTRARAGVQTLLHVPYGDGDGEKLDIYLPTDPSGTFPVLVYIHGGYWQCLSKDESGFAAPSLVSQGVGLVAVGYDIAPKGTIAPCTGSWLPLCRGIYLCGHSAGAHLAAMVLSTDWTEYGVVPDIKGAVLVSGVYDLEPILHTYVNDALHMSREVAQRNSPQLHIALAAPAAAACKVLVAVAQHDSPEFRRQSQEYVLALRAAGWSVSMLDLAGVDHFDIVEKLSEESYILTQVILNMILRT</sequence>
<dbReference type="HAMAP" id="MF_03014">
    <property type="entry name" value="KFase"/>
    <property type="match status" value="1"/>
</dbReference>
<evidence type="ECO:0000256" key="4">
    <source>
        <dbReference type="ARBA" id="ARBA00023242"/>
    </source>
</evidence>
<feature type="active site" evidence="5">
    <location>
        <position position="418"/>
    </location>
</feature>
<feature type="active site" description="Nucleophile" evidence="5">
    <location>
        <position position="335"/>
    </location>
</feature>
<dbReference type="GO" id="GO:0005829">
    <property type="term" value="C:cytosol"/>
    <property type="evidence" value="ECO:0007669"/>
    <property type="project" value="UniProtKB-SubCell"/>
</dbReference>
<dbReference type="InterPro" id="IPR050300">
    <property type="entry name" value="GDXG_lipolytic_enzyme"/>
</dbReference>
<keyword evidence="1 5" id="KW-0963">Cytoplasm</keyword>
<feature type="short sequence motif" description="HGGXW" evidence="5">
    <location>
        <begin position="276"/>
        <end position="280"/>
    </location>
</feature>
<dbReference type="EC" id="3.5.1.9" evidence="5"/>
<comment type="similarity">
    <text evidence="5">Belongs to the kynurenine formamidase family.</text>
</comment>
<feature type="compositionally biased region" description="Polar residues" evidence="6">
    <location>
        <begin position="118"/>
        <end position="130"/>
    </location>
</feature>
<dbReference type="PANTHER" id="PTHR48081:SF33">
    <property type="entry name" value="KYNURENINE FORMAMIDASE"/>
    <property type="match status" value="1"/>
</dbReference>
<keyword evidence="4 5" id="KW-0539">Nucleus</keyword>
<reference evidence="7" key="2">
    <citation type="submission" date="2025-08" db="UniProtKB">
        <authorList>
            <consortium name="Ensembl"/>
        </authorList>
    </citation>
    <scope>IDENTIFICATION</scope>
</reference>
<dbReference type="InterPro" id="IPR027519">
    <property type="entry name" value="KFase_ver/fungi-typ"/>
</dbReference>
<dbReference type="AlphaFoldDB" id="A0A8C6JM60"/>
<dbReference type="Ensembl" id="ENSMUNT00000016278.2">
    <property type="protein sequence ID" value="ENSMUNP00000014139.2"/>
    <property type="gene ID" value="ENSMUNG00000011013.2"/>
</dbReference>
<comment type="pathway">
    <text evidence="5">Amino-acid degradation; L-tryptophan degradation via kynurenine pathway; L-kynurenine from L-tryptophan: step 2/2.</text>
</comment>
<gene>
    <name evidence="7" type="primary">LOC101873103</name>
    <name evidence="5" type="synonym">AFMID</name>
</gene>
<comment type="subcellular location">
    <subcellularLocation>
        <location evidence="5">Cytoplasm</location>
        <location evidence="5">Cytosol</location>
    </subcellularLocation>
    <subcellularLocation>
        <location evidence="5">Nucleus</location>
    </subcellularLocation>
</comment>
<comment type="function">
    <text evidence="5">Catalyzes the hydrolysis of N-formyl-L-kynurenine to L-kynurenine, the second step in the kynurenine pathway of tryptophan degradation. Kynurenine may be further oxidized to nicotinic acid, NAD(H) and NADP(H). Required for elimination of toxic metabolites.</text>
</comment>
<dbReference type="FunFam" id="3.40.50.1820:FF:000134">
    <property type="entry name" value="Kynurenine formamidase"/>
    <property type="match status" value="1"/>
</dbReference>
<protein>
    <recommendedName>
        <fullName evidence="5">Kynurenine formamidase</fullName>
        <shortName evidence="5">KFA</shortName>
        <shortName evidence="5">KFase</shortName>
        <ecNumber evidence="5">3.5.1.9</ecNumber>
    </recommendedName>
    <alternativeName>
        <fullName evidence="5">Arylformamidase</fullName>
    </alternativeName>
    <alternativeName>
        <fullName evidence="5">N-formylkynurenine formamidase</fullName>
        <shortName evidence="5">FKF</shortName>
    </alternativeName>
</protein>
<dbReference type="InterPro" id="IPR013094">
    <property type="entry name" value="AB_hydrolase_3"/>
</dbReference>
<proteinExistence type="inferred from homology"/>
<dbReference type="Proteomes" id="UP000694405">
    <property type="component" value="Chromosome 11"/>
</dbReference>
<dbReference type="UniPathway" id="UPA00333">
    <property type="reaction ID" value="UER00454"/>
</dbReference>
<reference evidence="7" key="3">
    <citation type="submission" date="2025-09" db="UniProtKB">
        <authorList>
            <consortium name="Ensembl"/>
        </authorList>
    </citation>
    <scope>IDENTIFICATION</scope>
</reference>
<dbReference type="GO" id="GO:0019441">
    <property type="term" value="P:L-tryptophan catabolic process to kynurenine"/>
    <property type="evidence" value="ECO:0007669"/>
    <property type="project" value="UniProtKB-UniRule"/>
</dbReference>
<dbReference type="InterPro" id="IPR029058">
    <property type="entry name" value="AB_hydrolase_fold"/>
</dbReference>
<dbReference type="PANTHER" id="PTHR48081">
    <property type="entry name" value="AB HYDROLASE SUPERFAMILY PROTEIN C4A8.06C"/>
    <property type="match status" value="1"/>
</dbReference>
<comment type="subunit">
    <text evidence="5">Homodimer.</text>
</comment>
<keyword evidence="2 5" id="KW-0378">Hydrolase</keyword>
<comment type="domain">
    <text evidence="5">The main chain amide nitrogen atoms of the second glycine and its adjacent residue in the HGGXW motif define the oxyanion hole, and stabilize the oxyanion that forms during the nucleophilic attack by the catalytic serine during substrate cleavage.</text>
</comment>
<feature type="region of interest" description="Disordered" evidence="6">
    <location>
        <begin position="1"/>
        <end position="225"/>
    </location>
</feature>
<feature type="compositionally biased region" description="Gly residues" evidence="6">
    <location>
        <begin position="169"/>
        <end position="193"/>
    </location>
</feature>